<dbReference type="InterPro" id="IPR018298">
    <property type="entry name" value="Adrenodoxin_Fe-S_BS"/>
</dbReference>
<dbReference type="PROSITE" id="PS00814">
    <property type="entry name" value="ADX"/>
    <property type="match status" value="1"/>
</dbReference>
<dbReference type="RefSeq" id="WP_219202344.1">
    <property type="nucleotide sequence ID" value="NZ_JAHWQX010000003.1"/>
</dbReference>
<proteinExistence type="inferred from homology"/>
<dbReference type="PANTHER" id="PTHR23426">
    <property type="entry name" value="FERREDOXIN/ADRENODOXIN"/>
    <property type="match status" value="1"/>
</dbReference>
<dbReference type="Pfam" id="PF00111">
    <property type="entry name" value="Fer2"/>
    <property type="match status" value="1"/>
</dbReference>
<reference evidence="8" key="1">
    <citation type="submission" date="2021-07" db="EMBL/GenBank/DDBJ databases">
        <title>Pseudohoeflea marina sp. nov. a polyhydroxyalcanoate-producing bacterium.</title>
        <authorList>
            <person name="Zheng W."/>
            <person name="Yu S."/>
            <person name="Huang Y."/>
        </authorList>
    </citation>
    <scope>NUCLEOTIDE SEQUENCE</scope>
    <source>
        <strain evidence="8">DP4N28-3</strain>
    </source>
</reference>
<keyword evidence="5" id="KW-0411">Iron-sulfur</keyword>
<keyword evidence="2" id="KW-0001">2Fe-2S</keyword>
<keyword evidence="4" id="KW-0408">Iron</keyword>
<comment type="caution">
    <text evidence="8">The sequence shown here is derived from an EMBL/GenBank/DDBJ whole genome shotgun (WGS) entry which is preliminary data.</text>
</comment>
<evidence type="ECO:0000256" key="5">
    <source>
        <dbReference type="ARBA" id="ARBA00023014"/>
    </source>
</evidence>
<evidence type="ECO:0000256" key="6">
    <source>
        <dbReference type="ARBA" id="ARBA00034078"/>
    </source>
</evidence>
<dbReference type="PANTHER" id="PTHR23426:SF65">
    <property type="entry name" value="FERREDOXIN-2, MITOCHONDRIAL"/>
    <property type="match status" value="1"/>
</dbReference>
<name>A0ABS6WR30_9HYPH</name>
<dbReference type="PROSITE" id="PS51085">
    <property type="entry name" value="2FE2S_FER_2"/>
    <property type="match status" value="1"/>
</dbReference>
<dbReference type="InterPro" id="IPR001041">
    <property type="entry name" value="2Fe-2S_ferredoxin-type"/>
</dbReference>
<comment type="similarity">
    <text evidence="1">Belongs to the adrenodoxin/putidaredoxin family.</text>
</comment>
<evidence type="ECO:0000256" key="3">
    <source>
        <dbReference type="ARBA" id="ARBA00022723"/>
    </source>
</evidence>
<organism evidence="8 9">
    <name type="scientific">Pseudohoeflea coraliihabitans</name>
    <dbReference type="NCBI Taxonomy" id="2860393"/>
    <lineage>
        <taxon>Bacteria</taxon>
        <taxon>Pseudomonadati</taxon>
        <taxon>Pseudomonadota</taxon>
        <taxon>Alphaproteobacteria</taxon>
        <taxon>Hyphomicrobiales</taxon>
        <taxon>Rhizobiaceae</taxon>
        <taxon>Pseudohoeflea</taxon>
    </lineage>
</organism>
<comment type="cofactor">
    <cofactor evidence="6">
        <name>[2Fe-2S] cluster</name>
        <dbReference type="ChEBI" id="CHEBI:190135"/>
    </cofactor>
</comment>
<protein>
    <submittedName>
        <fullName evidence="8">2Fe-2S iron-sulfur cluster binding domain-containing protein</fullName>
    </submittedName>
</protein>
<dbReference type="InterPro" id="IPR001055">
    <property type="entry name" value="Adrenodoxin-like"/>
</dbReference>
<evidence type="ECO:0000256" key="4">
    <source>
        <dbReference type="ARBA" id="ARBA00023004"/>
    </source>
</evidence>
<evidence type="ECO:0000259" key="7">
    <source>
        <dbReference type="PROSITE" id="PS51085"/>
    </source>
</evidence>
<evidence type="ECO:0000313" key="9">
    <source>
        <dbReference type="Proteomes" id="UP001430804"/>
    </source>
</evidence>
<feature type="domain" description="2Fe-2S ferredoxin-type" evidence="7">
    <location>
        <begin position="1"/>
        <end position="103"/>
    </location>
</feature>
<gene>
    <name evidence="8" type="ORF">KY465_13940</name>
</gene>
<dbReference type="EMBL" id="JAHWQX010000003">
    <property type="protein sequence ID" value="MBW3098380.1"/>
    <property type="molecule type" value="Genomic_DNA"/>
</dbReference>
<keyword evidence="3" id="KW-0479">Metal-binding</keyword>
<evidence type="ECO:0000313" key="8">
    <source>
        <dbReference type="EMBL" id="MBW3098380.1"/>
    </source>
</evidence>
<dbReference type="CDD" id="cd00207">
    <property type="entry name" value="fer2"/>
    <property type="match status" value="1"/>
</dbReference>
<accession>A0ABS6WR30</accession>
<dbReference type="Proteomes" id="UP001430804">
    <property type="component" value="Unassembled WGS sequence"/>
</dbReference>
<evidence type="ECO:0000256" key="2">
    <source>
        <dbReference type="ARBA" id="ARBA00022714"/>
    </source>
</evidence>
<evidence type="ECO:0000256" key="1">
    <source>
        <dbReference type="ARBA" id="ARBA00010914"/>
    </source>
</evidence>
<keyword evidence="9" id="KW-1185">Reference proteome</keyword>
<sequence>MHIFVTDREGARHRLEALEGFRVMEIIRDWGLDIKAECGGACACATCHVYVDDQWHGRLAPLAEEEEDMLDSAFDVETNSRLSCQILMSEELNGLELRLAPGTGKEDREAA</sequence>